<dbReference type="EMBL" id="BLLF01000100">
    <property type="protein sequence ID" value="GFH07513.1"/>
    <property type="molecule type" value="Genomic_DNA"/>
</dbReference>
<evidence type="ECO:0000256" key="9">
    <source>
        <dbReference type="ARBA" id="ARBA00022777"/>
    </source>
</evidence>
<keyword evidence="9" id="KW-0418">Kinase</keyword>
<comment type="caution">
    <text evidence="14">The sequence shown here is derived from an EMBL/GenBank/DDBJ whole genome shotgun (WGS) entry which is preliminary data.</text>
</comment>
<evidence type="ECO:0000256" key="3">
    <source>
        <dbReference type="ARBA" id="ARBA00004842"/>
    </source>
</evidence>
<evidence type="ECO:0000256" key="12">
    <source>
        <dbReference type="ARBA" id="ARBA00048567"/>
    </source>
</evidence>
<dbReference type="PANTHER" id="PTHR21087">
    <property type="entry name" value="SHIKIMATE KINASE"/>
    <property type="match status" value="1"/>
</dbReference>
<feature type="region of interest" description="Disordered" evidence="13">
    <location>
        <begin position="235"/>
        <end position="270"/>
    </location>
</feature>
<dbReference type="InterPro" id="IPR027417">
    <property type="entry name" value="P-loop_NTPase"/>
</dbReference>
<dbReference type="InterPro" id="IPR023000">
    <property type="entry name" value="Shikimate_kinase_CS"/>
</dbReference>
<feature type="non-terminal residue" evidence="14">
    <location>
        <position position="1"/>
    </location>
</feature>
<evidence type="ECO:0000313" key="15">
    <source>
        <dbReference type="Proteomes" id="UP000485058"/>
    </source>
</evidence>
<evidence type="ECO:0000256" key="11">
    <source>
        <dbReference type="ARBA" id="ARBA00023141"/>
    </source>
</evidence>
<evidence type="ECO:0000256" key="1">
    <source>
        <dbReference type="ARBA" id="ARBA00002641"/>
    </source>
</evidence>
<comment type="function">
    <text evidence="1">Catalyzes the specific phosphorylation of the 3-hydroxyl group of shikimic acid using ATP as a cosubstrate.</text>
</comment>
<dbReference type="GO" id="GO:0004765">
    <property type="term" value="F:shikimate kinase activity"/>
    <property type="evidence" value="ECO:0007669"/>
    <property type="project" value="UniProtKB-EC"/>
</dbReference>
<evidence type="ECO:0000256" key="5">
    <source>
        <dbReference type="ARBA" id="ARBA00012154"/>
    </source>
</evidence>
<keyword evidence="15" id="KW-1185">Reference proteome</keyword>
<dbReference type="PANTHER" id="PTHR21087:SF16">
    <property type="entry name" value="SHIKIMATE KINASE 1, CHLOROPLASTIC"/>
    <property type="match status" value="1"/>
</dbReference>
<comment type="catalytic activity">
    <reaction evidence="12">
        <text>shikimate + ATP = 3-phosphoshikimate + ADP + H(+)</text>
        <dbReference type="Rhea" id="RHEA:13121"/>
        <dbReference type="ChEBI" id="CHEBI:15378"/>
        <dbReference type="ChEBI" id="CHEBI:30616"/>
        <dbReference type="ChEBI" id="CHEBI:36208"/>
        <dbReference type="ChEBI" id="CHEBI:145989"/>
        <dbReference type="ChEBI" id="CHEBI:456216"/>
        <dbReference type="EC" id="2.7.1.71"/>
    </reaction>
</comment>
<evidence type="ECO:0000256" key="6">
    <source>
        <dbReference type="ARBA" id="ARBA00022605"/>
    </source>
</evidence>
<keyword evidence="8" id="KW-0547">Nucleotide-binding</keyword>
<evidence type="ECO:0000256" key="2">
    <source>
        <dbReference type="ARBA" id="ARBA00004229"/>
    </source>
</evidence>
<sequence length="270" mass="29737">PVQQEPASPHPFPEEEDFSLLSTRVADLTKELVQELRGCSIYVVGMMGSGKSTVGKMLANTLKYAFFDTDTMVEMAHDKKPVAEIFKEYGQEYFRNCETEVMKQLAPYKNLVIATGGGAVLKPMNWSYMHTGVVVWLNGPTSLLAQRVAKDGLARRPLLAPADSNGQPVSQAELYEAAKAKLDSLLSERTQFYESADLTISLEGYGQDAETGAPTAVVMYRLLLALKKKIDDTKAEREDRKNFTIVDTSDVSTMRVKPSPAAPLDDPPLP</sequence>
<dbReference type="FunFam" id="3.40.50.300:FF:001033">
    <property type="entry name" value="Shikimate kinase 2, chloroplastic"/>
    <property type="match status" value="1"/>
</dbReference>
<dbReference type="Pfam" id="PF01202">
    <property type="entry name" value="SKI"/>
    <property type="match status" value="1"/>
</dbReference>
<evidence type="ECO:0000256" key="7">
    <source>
        <dbReference type="ARBA" id="ARBA00022679"/>
    </source>
</evidence>
<protein>
    <recommendedName>
        <fullName evidence="5">shikimate kinase</fullName>
        <ecNumber evidence="5">2.7.1.71</ecNumber>
    </recommendedName>
</protein>
<dbReference type="GO" id="GO:0009423">
    <property type="term" value="P:chorismate biosynthetic process"/>
    <property type="evidence" value="ECO:0007669"/>
    <property type="project" value="UniProtKB-UniPathway"/>
</dbReference>
<name>A0A699YBR9_HAELA</name>
<organism evidence="14 15">
    <name type="scientific">Haematococcus lacustris</name>
    <name type="common">Green alga</name>
    <name type="synonym">Haematococcus pluvialis</name>
    <dbReference type="NCBI Taxonomy" id="44745"/>
    <lineage>
        <taxon>Eukaryota</taxon>
        <taxon>Viridiplantae</taxon>
        <taxon>Chlorophyta</taxon>
        <taxon>core chlorophytes</taxon>
        <taxon>Chlorophyceae</taxon>
        <taxon>CS clade</taxon>
        <taxon>Chlamydomonadales</taxon>
        <taxon>Haematococcaceae</taxon>
        <taxon>Haematococcus</taxon>
    </lineage>
</organism>
<evidence type="ECO:0000256" key="10">
    <source>
        <dbReference type="ARBA" id="ARBA00022840"/>
    </source>
</evidence>
<proteinExistence type="inferred from homology"/>
<dbReference type="InterPro" id="IPR000623">
    <property type="entry name" value="Shikimate_kinase/TSH1"/>
</dbReference>
<dbReference type="GO" id="GO:0008652">
    <property type="term" value="P:amino acid biosynthetic process"/>
    <property type="evidence" value="ECO:0007669"/>
    <property type="project" value="UniProtKB-KW"/>
</dbReference>
<dbReference type="PRINTS" id="PR01100">
    <property type="entry name" value="SHIKIMTKNASE"/>
</dbReference>
<keyword evidence="10" id="KW-0067">ATP-binding</keyword>
<dbReference type="CDD" id="cd00464">
    <property type="entry name" value="SK"/>
    <property type="match status" value="1"/>
</dbReference>
<dbReference type="HAMAP" id="MF_00109">
    <property type="entry name" value="Shikimate_kinase"/>
    <property type="match status" value="1"/>
</dbReference>
<evidence type="ECO:0000256" key="8">
    <source>
        <dbReference type="ARBA" id="ARBA00022741"/>
    </source>
</evidence>
<dbReference type="EC" id="2.7.1.71" evidence="5"/>
<dbReference type="Gene3D" id="3.40.50.300">
    <property type="entry name" value="P-loop containing nucleotide triphosphate hydrolases"/>
    <property type="match status" value="1"/>
</dbReference>
<dbReference type="GO" id="GO:0005524">
    <property type="term" value="F:ATP binding"/>
    <property type="evidence" value="ECO:0007669"/>
    <property type="project" value="UniProtKB-KW"/>
</dbReference>
<keyword evidence="6" id="KW-0028">Amino-acid biosynthesis</keyword>
<evidence type="ECO:0000256" key="4">
    <source>
        <dbReference type="ARBA" id="ARBA00006997"/>
    </source>
</evidence>
<dbReference type="InterPro" id="IPR031322">
    <property type="entry name" value="Shikimate/glucono_kinase"/>
</dbReference>
<keyword evidence="7" id="KW-0808">Transferase</keyword>
<dbReference type="GO" id="GO:0009507">
    <property type="term" value="C:chloroplast"/>
    <property type="evidence" value="ECO:0007669"/>
    <property type="project" value="UniProtKB-SubCell"/>
</dbReference>
<comment type="similarity">
    <text evidence="4">Belongs to the shikimate kinase family.</text>
</comment>
<comment type="subcellular location">
    <subcellularLocation>
        <location evidence="2">Plastid</location>
        <location evidence="2">Chloroplast</location>
    </subcellularLocation>
</comment>
<comment type="pathway">
    <text evidence="3">Metabolic intermediate biosynthesis; chorismate biosynthesis; chorismate from D-erythrose 4-phosphate and phosphoenolpyruvate: step 5/7.</text>
</comment>
<gene>
    <name evidence="14" type="ORF">HaLaN_02325</name>
</gene>
<reference evidence="14 15" key="1">
    <citation type="submission" date="2020-02" db="EMBL/GenBank/DDBJ databases">
        <title>Draft genome sequence of Haematococcus lacustris strain NIES-144.</title>
        <authorList>
            <person name="Morimoto D."/>
            <person name="Nakagawa S."/>
            <person name="Yoshida T."/>
            <person name="Sawayama S."/>
        </authorList>
    </citation>
    <scope>NUCLEOTIDE SEQUENCE [LARGE SCALE GENOMIC DNA]</scope>
    <source>
        <strain evidence="14 15">NIES-144</strain>
    </source>
</reference>
<dbReference type="UniPathway" id="UPA00053">
    <property type="reaction ID" value="UER00088"/>
</dbReference>
<dbReference type="GO" id="GO:0005829">
    <property type="term" value="C:cytosol"/>
    <property type="evidence" value="ECO:0007669"/>
    <property type="project" value="TreeGrafter"/>
</dbReference>
<accession>A0A699YBR9</accession>
<dbReference type="Proteomes" id="UP000485058">
    <property type="component" value="Unassembled WGS sequence"/>
</dbReference>
<dbReference type="PROSITE" id="PS01128">
    <property type="entry name" value="SHIKIMATE_KINASE"/>
    <property type="match status" value="1"/>
</dbReference>
<dbReference type="SUPFAM" id="SSF52540">
    <property type="entry name" value="P-loop containing nucleoside triphosphate hydrolases"/>
    <property type="match status" value="1"/>
</dbReference>
<dbReference type="AlphaFoldDB" id="A0A699YBR9"/>
<dbReference type="GO" id="GO:0009073">
    <property type="term" value="P:aromatic amino acid family biosynthetic process"/>
    <property type="evidence" value="ECO:0007669"/>
    <property type="project" value="UniProtKB-KW"/>
</dbReference>
<evidence type="ECO:0000313" key="14">
    <source>
        <dbReference type="EMBL" id="GFH07513.1"/>
    </source>
</evidence>
<keyword evidence="11" id="KW-0057">Aromatic amino acid biosynthesis</keyword>
<evidence type="ECO:0000256" key="13">
    <source>
        <dbReference type="SAM" id="MobiDB-lite"/>
    </source>
</evidence>